<feature type="compositionally biased region" description="Basic residues" evidence="1">
    <location>
        <begin position="21"/>
        <end position="34"/>
    </location>
</feature>
<comment type="caution">
    <text evidence="2">The sequence shown here is derived from an EMBL/GenBank/DDBJ whole genome shotgun (WGS) entry which is preliminary data.</text>
</comment>
<feature type="compositionally biased region" description="Basic and acidic residues" evidence="1">
    <location>
        <begin position="56"/>
        <end position="75"/>
    </location>
</feature>
<keyword evidence="3" id="KW-1185">Reference proteome</keyword>
<evidence type="ECO:0000313" key="3">
    <source>
        <dbReference type="Proteomes" id="UP000436822"/>
    </source>
</evidence>
<organism evidence="2 3">
    <name type="scientific">Litoreibacter roseus</name>
    <dbReference type="NCBI Taxonomy" id="2601869"/>
    <lineage>
        <taxon>Bacteria</taxon>
        <taxon>Pseudomonadati</taxon>
        <taxon>Pseudomonadota</taxon>
        <taxon>Alphaproteobacteria</taxon>
        <taxon>Rhodobacterales</taxon>
        <taxon>Roseobacteraceae</taxon>
        <taxon>Litoreibacter</taxon>
    </lineage>
</organism>
<evidence type="ECO:0000256" key="1">
    <source>
        <dbReference type="SAM" id="MobiDB-lite"/>
    </source>
</evidence>
<feature type="region of interest" description="Disordered" evidence="1">
    <location>
        <begin position="1"/>
        <end position="75"/>
    </location>
</feature>
<evidence type="ECO:0000313" key="2">
    <source>
        <dbReference type="EMBL" id="GFE65100.1"/>
    </source>
</evidence>
<dbReference type="Proteomes" id="UP000436822">
    <property type="component" value="Unassembled WGS sequence"/>
</dbReference>
<accession>A0A6N6JGY3</accession>
<sequence>MSRSRRKTPITGITKAESDKRFKKVEHKRARQKLKAADLTEYTQPDPKAFGNPWASDKDGKQRIDPDKFPDLMRK</sequence>
<gene>
    <name evidence="2" type="ORF">KIN_21740</name>
</gene>
<dbReference type="RefSeq" id="WP_159806766.1">
    <property type="nucleotide sequence ID" value="NZ_BLJE01000002.1"/>
</dbReference>
<dbReference type="EMBL" id="BLJE01000002">
    <property type="protein sequence ID" value="GFE65100.1"/>
    <property type="molecule type" value="Genomic_DNA"/>
</dbReference>
<dbReference type="OrthoDB" id="8526439at2"/>
<name>A0A6N6JGY3_9RHOB</name>
<reference evidence="2 3" key="1">
    <citation type="submission" date="2019-12" db="EMBL/GenBank/DDBJ databases">
        <title>Litoreibacter badius sp. nov., a novel bacteriochlorophyll a-containing bacterium in the genus Litoreibacter.</title>
        <authorList>
            <person name="Kanamuro M."/>
            <person name="Takabe Y."/>
            <person name="Mori K."/>
            <person name="Takaichi S."/>
            <person name="Hanada S."/>
        </authorList>
    </citation>
    <scope>NUCLEOTIDE SEQUENCE [LARGE SCALE GENOMIC DNA]</scope>
    <source>
        <strain evidence="2 3">K6</strain>
    </source>
</reference>
<protein>
    <submittedName>
        <fullName evidence="2">Uncharacterized protein</fullName>
    </submittedName>
</protein>
<dbReference type="AlphaFoldDB" id="A0A6N6JGY3"/>
<proteinExistence type="predicted"/>